<dbReference type="GO" id="GO:0009755">
    <property type="term" value="P:hormone-mediated signaling pathway"/>
    <property type="evidence" value="ECO:0007669"/>
    <property type="project" value="TreeGrafter"/>
</dbReference>
<evidence type="ECO:0000256" key="3">
    <source>
        <dbReference type="ARBA" id="ARBA00023040"/>
    </source>
</evidence>
<protein>
    <submittedName>
        <fullName evidence="6">Uncharacterized protein</fullName>
    </submittedName>
</protein>
<gene>
    <name evidence="6" type="ORF">OTU49_010316</name>
</gene>
<dbReference type="InterPro" id="IPR032675">
    <property type="entry name" value="LRR_dom_sf"/>
</dbReference>
<proteinExistence type="predicted"/>
<dbReference type="SUPFAM" id="SSF52058">
    <property type="entry name" value="L domain-like"/>
    <property type="match status" value="1"/>
</dbReference>
<dbReference type="Gene3D" id="3.80.10.10">
    <property type="entry name" value="Ribonuclease Inhibitor"/>
    <property type="match status" value="1"/>
</dbReference>
<evidence type="ECO:0000256" key="1">
    <source>
        <dbReference type="ARBA" id="ARBA00004651"/>
    </source>
</evidence>
<keyword evidence="2" id="KW-0472">Membrane</keyword>
<evidence type="ECO:0000313" key="7">
    <source>
        <dbReference type="Proteomes" id="UP001445076"/>
    </source>
</evidence>
<dbReference type="PANTHER" id="PTHR24372:SF74">
    <property type="entry name" value="LP13728P"/>
    <property type="match status" value="1"/>
</dbReference>
<dbReference type="EMBL" id="JARKIK010000079">
    <property type="protein sequence ID" value="KAK8726576.1"/>
    <property type="molecule type" value="Genomic_DNA"/>
</dbReference>
<name>A0AAW0WHQ9_CHEQU</name>
<accession>A0AAW0WHQ9</accession>
<comment type="caution">
    <text evidence="6">The sequence shown here is derived from an EMBL/GenBank/DDBJ whole genome shotgun (WGS) entry which is preliminary data.</text>
</comment>
<evidence type="ECO:0000256" key="5">
    <source>
        <dbReference type="ARBA" id="ARBA00023224"/>
    </source>
</evidence>
<keyword evidence="3" id="KW-0297">G-protein coupled receptor</keyword>
<dbReference type="GO" id="GO:0005886">
    <property type="term" value="C:plasma membrane"/>
    <property type="evidence" value="ECO:0007669"/>
    <property type="project" value="UniProtKB-SubCell"/>
</dbReference>
<evidence type="ECO:0000256" key="2">
    <source>
        <dbReference type="ARBA" id="ARBA00022475"/>
    </source>
</evidence>
<sequence length="142" mass="16490">MGLETLNQHNLSYYSPSLQELILKDVKRLRNIEVDTFKNMSHLRTIYISHAPRLHQLPTNLFHVFLPSLKVLRIVHTGLVELPSLSKLSTRSIIHMVDLENNRIRRVRSRFINITAEQLLLDNNVINTVEERAFQGSQIGKL</sequence>
<dbReference type="InterPro" id="IPR001611">
    <property type="entry name" value="Leu-rich_rpt"/>
</dbReference>
<dbReference type="Pfam" id="PF13855">
    <property type="entry name" value="LRR_8"/>
    <property type="match status" value="1"/>
</dbReference>
<keyword evidence="5" id="KW-0807">Transducer</keyword>
<dbReference type="AlphaFoldDB" id="A0AAW0WHQ9"/>
<keyword evidence="7" id="KW-1185">Reference proteome</keyword>
<comment type="subcellular location">
    <subcellularLocation>
        <location evidence="1">Cell membrane</location>
        <topology evidence="1">Multi-pass membrane protein</topology>
    </subcellularLocation>
</comment>
<dbReference type="PANTHER" id="PTHR24372">
    <property type="entry name" value="GLYCOPROTEIN HORMONE RECEPTOR"/>
    <property type="match status" value="1"/>
</dbReference>
<keyword evidence="2" id="KW-1003">Cell membrane</keyword>
<dbReference type="GO" id="GO:0008528">
    <property type="term" value="F:G protein-coupled peptide receptor activity"/>
    <property type="evidence" value="ECO:0007669"/>
    <property type="project" value="TreeGrafter"/>
</dbReference>
<organism evidence="6 7">
    <name type="scientific">Cherax quadricarinatus</name>
    <name type="common">Australian red claw crayfish</name>
    <dbReference type="NCBI Taxonomy" id="27406"/>
    <lineage>
        <taxon>Eukaryota</taxon>
        <taxon>Metazoa</taxon>
        <taxon>Ecdysozoa</taxon>
        <taxon>Arthropoda</taxon>
        <taxon>Crustacea</taxon>
        <taxon>Multicrustacea</taxon>
        <taxon>Malacostraca</taxon>
        <taxon>Eumalacostraca</taxon>
        <taxon>Eucarida</taxon>
        <taxon>Decapoda</taxon>
        <taxon>Pleocyemata</taxon>
        <taxon>Astacidea</taxon>
        <taxon>Parastacoidea</taxon>
        <taxon>Parastacidae</taxon>
        <taxon>Cherax</taxon>
    </lineage>
</organism>
<keyword evidence="4" id="KW-0675">Receptor</keyword>
<evidence type="ECO:0000313" key="6">
    <source>
        <dbReference type="EMBL" id="KAK8726576.1"/>
    </source>
</evidence>
<dbReference type="GO" id="GO:0007189">
    <property type="term" value="P:adenylate cyclase-activating G protein-coupled receptor signaling pathway"/>
    <property type="evidence" value="ECO:0007669"/>
    <property type="project" value="TreeGrafter"/>
</dbReference>
<dbReference type="Proteomes" id="UP001445076">
    <property type="component" value="Unassembled WGS sequence"/>
</dbReference>
<reference evidence="6 7" key="1">
    <citation type="journal article" date="2024" name="BMC Genomics">
        <title>Genome assembly of redclaw crayfish (Cherax quadricarinatus) provides insights into its immune adaptation and hypoxia tolerance.</title>
        <authorList>
            <person name="Liu Z."/>
            <person name="Zheng J."/>
            <person name="Li H."/>
            <person name="Fang K."/>
            <person name="Wang S."/>
            <person name="He J."/>
            <person name="Zhou D."/>
            <person name="Weng S."/>
            <person name="Chi M."/>
            <person name="Gu Z."/>
            <person name="He J."/>
            <person name="Li F."/>
            <person name="Wang M."/>
        </authorList>
    </citation>
    <scope>NUCLEOTIDE SEQUENCE [LARGE SCALE GENOMIC DNA]</scope>
    <source>
        <strain evidence="6">ZL_2023a</strain>
    </source>
</reference>
<evidence type="ECO:0000256" key="4">
    <source>
        <dbReference type="ARBA" id="ARBA00023170"/>
    </source>
</evidence>